<dbReference type="InterPro" id="IPR006976">
    <property type="entry name" value="VanZ-like"/>
</dbReference>
<feature type="domain" description="VanZ-like" evidence="3">
    <location>
        <begin position="88"/>
        <end position="170"/>
    </location>
</feature>
<keyword evidence="2" id="KW-0812">Transmembrane</keyword>
<accession>A0A6M5YVH6</accession>
<proteinExistence type="predicted"/>
<name>A0A6M5YVH6_9BACT</name>
<sequence>MTTDEPVPQEPTPNPSLKGGERDLRTSHAFGEFKEASRAFAPFPSGRGAGGVGPLRLLHVLTLLAFFGLWTWKLLEEQPVPEAISAQLTGDMRFGAAKSLHAVGYGFLTVLAVTLPVPNYWRWFFVGLLALHGVATEIAQTYVPGRTGRVMDVLIDWAGITLGVLIWKVWSVRWRPPEVDSHRAGATS</sequence>
<evidence type="ECO:0000313" key="5">
    <source>
        <dbReference type="Proteomes" id="UP000503447"/>
    </source>
</evidence>
<dbReference type="Pfam" id="PF04892">
    <property type="entry name" value="VanZ"/>
    <property type="match status" value="1"/>
</dbReference>
<keyword evidence="2" id="KW-1133">Transmembrane helix</keyword>
<organism evidence="4 5">
    <name type="scientific">Frigoriglobus tundricola</name>
    <dbReference type="NCBI Taxonomy" id="2774151"/>
    <lineage>
        <taxon>Bacteria</taxon>
        <taxon>Pseudomonadati</taxon>
        <taxon>Planctomycetota</taxon>
        <taxon>Planctomycetia</taxon>
        <taxon>Gemmatales</taxon>
        <taxon>Gemmataceae</taxon>
        <taxon>Frigoriglobus</taxon>
    </lineage>
</organism>
<evidence type="ECO:0000313" key="4">
    <source>
        <dbReference type="EMBL" id="QJW97948.1"/>
    </source>
</evidence>
<evidence type="ECO:0000256" key="1">
    <source>
        <dbReference type="SAM" id="MobiDB-lite"/>
    </source>
</evidence>
<evidence type="ECO:0000259" key="3">
    <source>
        <dbReference type="Pfam" id="PF04892"/>
    </source>
</evidence>
<evidence type="ECO:0000256" key="2">
    <source>
        <dbReference type="SAM" id="Phobius"/>
    </source>
</evidence>
<dbReference type="NCBIfam" id="NF037970">
    <property type="entry name" value="vanZ_1"/>
    <property type="match status" value="1"/>
</dbReference>
<gene>
    <name evidence="4" type="ORF">FTUN_5528</name>
</gene>
<feature type="transmembrane region" description="Helical" evidence="2">
    <location>
        <begin position="96"/>
        <end position="117"/>
    </location>
</feature>
<feature type="transmembrane region" description="Helical" evidence="2">
    <location>
        <begin position="150"/>
        <end position="170"/>
    </location>
</feature>
<dbReference type="AlphaFoldDB" id="A0A6M5YVH6"/>
<keyword evidence="2" id="KW-0472">Membrane</keyword>
<dbReference type="KEGG" id="ftj:FTUN_5528"/>
<dbReference type="Proteomes" id="UP000503447">
    <property type="component" value="Chromosome"/>
</dbReference>
<feature type="region of interest" description="Disordered" evidence="1">
    <location>
        <begin position="1"/>
        <end position="23"/>
    </location>
</feature>
<keyword evidence="5" id="KW-1185">Reference proteome</keyword>
<protein>
    <recommendedName>
        <fullName evidence="3">VanZ-like domain-containing protein</fullName>
    </recommendedName>
</protein>
<dbReference type="EMBL" id="CP053452">
    <property type="protein sequence ID" value="QJW97948.1"/>
    <property type="molecule type" value="Genomic_DNA"/>
</dbReference>
<reference evidence="5" key="1">
    <citation type="submission" date="2020-05" db="EMBL/GenBank/DDBJ databases">
        <title>Frigoriglobus tundricola gen. nov., sp. nov., a psychrotolerant cellulolytic planctomycete of the family Gemmataceae with two divergent copies of 16S rRNA gene.</title>
        <authorList>
            <person name="Kulichevskaya I.S."/>
            <person name="Ivanova A.A."/>
            <person name="Naumoff D.G."/>
            <person name="Beletsky A.V."/>
            <person name="Rijpstra W.I.C."/>
            <person name="Sinninghe Damste J.S."/>
            <person name="Mardanov A.V."/>
            <person name="Ravin N.V."/>
            <person name="Dedysh S.N."/>
        </authorList>
    </citation>
    <scope>NUCLEOTIDE SEQUENCE [LARGE SCALE GENOMIC DNA]</scope>
    <source>
        <strain evidence="5">PL17</strain>
    </source>
</reference>